<dbReference type="FunFam" id="3.30.160.60:FF:000614">
    <property type="entry name" value="Zinc finger protein 142"/>
    <property type="match status" value="1"/>
</dbReference>
<evidence type="ECO:0000256" key="6">
    <source>
        <dbReference type="ARBA" id="ARBA00022771"/>
    </source>
</evidence>
<evidence type="ECO:0000256" key="10">
    <source>
        <dbReference type="ARBA" id="ARBA00023163"/>
    </source>
</evidence>
<comment type="similarity">
    <text evidence="3">Belongs to the hunchback C2H2-type zinc-finger protein family.</text>
</comment>
<dbReference type="PROSITE" id="PS00028">
    <property type="entry name" value="ZINC_FINGER_C2H2_1"/>
    <property type="match status" value="5"/>
</dbReference>
<keyword evidence="6 12" id="KW-0863">Zinc-finger</keyword>
<evidence type="ECO:0000256" key="7">
    <source>
        <dbReference type="ARBA" id="ARBA00022833"/>
    </source>
</evidence>
<evidence type="ECO:0000256" key="3">
    <source>
        <dbReference type="ARBA" id="ARBA00007746"/>
    </source>
</evidence>
<feature type="domain" description="C2H2-type" evidence="13">
    <location>
        <begin position="510"/>
        <end position="537"/>
    </location>
</feature>
<organism evidence="14 15">
    <name type="scientific">Megalurothrips usitatus</name>
    <name type="common">bean blossom thrips</name>
    <dbReference type="NCBI Taxonomy" id="439358"/>
    <lineage>
        <taxon>Eukaryota</taxon>
        <taxon>Metazoa</taxon>
        <taxon>Ecdysozoa</taxon>
        <taxon>Arthropoda</taxon>
        <taxon>Hexapoda</taxon>
        <taxon>Insecta</taxon>
        <taxon>Pterygota</taxon>
        <taxon>Neoptera</taxon>
        <taxon>Paraneoptera</taxon>
        <taxon>Thysanoptera</taxon>
        <taxon>Terebrantia</taxon>
        <taxon>Thripoidea</taxon>
        <taxon>Thripidae</taxon>
        <taxon>Megalurothrips</taxon>
    </lineage>
</organism>
<dbReference type="GO" id="GO:0008270">
    <property type="term" value="F:zinc ion binding"/>
    <property type="evidence" value="ECO:0007669"/>
    <property type="project" value="UniProtKB-KW"/>
</dbReference>
<reference evidence="14" key="1">
    <citation type="submission" date="2022-12" db="EMBL/GenBank/DDBJ databases">
        <title>Chromosome-level genome assembly of the bean flower thrips Megalurothrips usitatus.</title>
        <authorList>
            <person name="Ma L."/>
            <person name="Liu Q."/>
            <person name="Li H."/>
            <person name="Cai W."/>
        </authorList>
    </citation>
    <scope>NUCLEOTIDE SEQUENCE</scope>
    <source>
        <strain evidence="14">Cailab_2022a</strain>
    </source>
</reference>
<keyword evidence="4" id="KW-0479">Metal-binding</keyword>
<dbReference type="Proteomes" id="UP001075354">
    <property type="component" value="Chromosome 3"/>
</dbReference>
<evidence type="ECO:0000313" key="14">
    <source>
        <dbReference type="EMBL" id="KAJ1529943.1"/>
    </source>
</evidence>
<keyword evidence="7" id="KW-0862">Zinc</keyword>
<evidence type="ECO:0000256" key="8">
    <source>
        <dbReference type="ARBA" id="ARBA00023015"/>
    </source>
</evidence>
<name>A0AAV7Y0E9_9NEOP</name>
<evidence type="ECO:0000256" key="4">
    <source>
        <dbReference type="ARBA" id="ARBA00022723"/>
    </source>
</evidence>
<keyword evidence="15" id="KW-1185">Reference proteome</keyword>
<keyword evidence="8" id="KW-0805">Transcription regulation</keyword>
<dbReference type="FunFam" id="3.30.160.60:FF:001370">
    <property type="entry name" value="Zinc finger protein"/>
    <property type="match status" value="1"/>
</dbReference>
<evidence type="ECO:0000256" key="12">
    <source>
        <dbReference type="PROSITE-ProRule" id="PRU00042"/>
    </source>
</evidence>
<dbReference type="PROSITE" id="PS50157">
    <property type="entry name" value="ZINC_FINGER_C2H2_2"/>
    <property type="match status" value="6"/>
</dbReference>
<dbReference type="InterPro" id="IPR036236">
    <property type="entry name" value="Znf_C2H2_sf"/>
</dbReference>
<comment type="subcellular location">
    <subcellularLocation>
        <location evidence="1">Nucleus</location>
    </subcellularLocation>
</comment>
<feature type="domain" description="C2H2-type" evidence="13">
    <location>
        <begin position="350"/>
        <end position="379"/>
    </location>
</feature>
<evidence type="ECO:0000313" key="15">
    <source>
        <dbReference type="Proteomes" id="UP001075354"/>
    </source>
</evidence>
<dbReference type="AlphaFoldDB" id="A0AAV7Y0E9"/>
<dbReference type="GO" id="GO:0000977">
    <property type="term" value="F:RNA polymerase II transcription regulatory region sequence-specific DNA binding"/>
    <property type="evidence" value="ECO:0007669"/>
    <property type="project" value="TreeGrafter"/>
</dbReference>
<keyword evidence="5" id="KW-0677">Repeat</keyword>
<accession>A0AAV7Y0E9</accession>
<evidence type="ECO:0000256" key="5">
    <source>
        <dbReference type="ARBA" id="ARBA00022737"/>
    </source>
</evidence>
<feature type="domain" description="C2H2-type" evidence="13">
    <location>
        <begin position="566"/>
        <end position="594"/>
    </location>
</feature>
<sequence length="738" mass="82264">MEIDIKDLEGATLLPLADGRVAYVDKSGTVYMCGLKEELLTGEFQPSLIESDIGEPSDAGHDDSQFILPNIFPDQCTDFILGGPEETYLTPSLECLPKNEDTEDDCKIDVEEIDDDLAANAKSSDLNILQVDDDCVEQVTVFKCRACLFTAPEKLSIVQHYSKEHLKVTTPNTSFLIAPGILPVSEEFERLAQSVIADSQDSPNEEIGSQENEAEQLLYLCVECQGAFETIELCRQHMIQEHKFVSGKGKTQTKVPDNSLSIMNSINNTTLSTSTSTPVMTLIADSGLHMAWQTHEMPEQSAVTETHDVETSLENDRSGIVQKSVVSSEKNLGNSPKEEVQKVKQRTRKIKCSIPSCVSKFSSEKALQIHISCHSKNRNIKEFHCTQCDEKFVRWRLCSAHLWRVHKVDVDLLTCPVCHTYKAATPLKLEIHMRTHGDLRPYRCKLCPKSFKQSAQLRNHCTSVHMDKNTNDTSTRWYMEQQCSHCGKTYSNAKGLKRHIQAVHSKIKPYVCSVCGHSSACKAMLALHLRQHTGEKPHACTICDYRTGDHNTLRRHMMRHTGERPYKCPYCPYTAIQSNCYKVHLRNRHPGESGLFSCTICSFQTISQDTYVQHVADHQKGLIASKDDQTTASNGEEVEYFPGNVAAAHLVYRYLGTFLQEPGRKLPPANITDSQTSADGTTQSITIQIPSQEDPSIVAEGDESSHSFFLKGTDDDVGIDTGGITIPAEPSDLALVET</sequence>
<evidence type="ECO:0000259" key="13">
    <source>
        <dbReference type="PROSITE" id="PS50157"/>
    </source>
</evidence>
<protein>
    <recommendedName>
        <fullName evidence="13">C2H2-type domain-containing protein</fullName>
    </recommendedName>
</protein>
<dbReference type="PANTHER" id="PTHR24409">
    <property type="entry name" value="ZINC FINGER PROTEIN 142"/>
    <property type="match status" value="1"/>
</dbReference>
<feature type="domain" description="C2H2-type" evidence="13">
    <location>
        <begin position="481"/>
        <end position="509"/>
    </location>
</feature>
<keyword evidence="10" id="KW-0804">Transcription</keyword>
<comment type="similarity">
    <text evidence="2">Belongs to the krueppel C2H2-type zinc-finger protein family.</text>
</comment>
<keyword evidence="9" id="KW-0238">DNA-binding</keyword>
<evidence type="ECO:0000256" key="2">
    <source>
        <dbReference type="ARBA" id="ARBA00006991"/>
    </source>
</evidence>
<keyword evidence="11" id="KW-0539">Nucleus</keyword>
<feature type="domain" description="C2H2-type" evidence="13">
    <location>
        <begin position="442"/>
        <end position="470"/>
    </location>
</feature>
<dbReference type="FunFam" id="3.30.160.60:FF:000446">
    <property type="entry name" value="Zinc finger protein"/>
    <property type="match status" value="1"/>
</dbReference>
<dbReference type="SMART" id="SM00355">
    <property type="entry name" value="ZnF_C2H2"/>
    <property type="match status" value="11"/>
</dbReference>
<feature type="domain" description="C2H2-type" evidence="13">
    <location>
        <begin position="538"/>
        <end position="565"/>
    </location>
</feature>
<dbReference type="GO" id="GO:0000981">
    <property type="term" value="F:DNA-binding transcription factor activity, RNA polymerase II-specific"/>
    <property type="evidence" value="ECO:0007669"/>
    <property type="project" value="TreeGrafter"/>
</dbReference>
<dbReference type="EMBL" id="JAPTSV010000003">
    <property type="protein sequence ID" value="KAJ1529943.1"/>
    <property type="molecule type" value="Genomic_DNA"/>
</dbReference>
<dbReference type="SUPFAM" id="SSF57667">
    <property type="entry name" value="beta-beta-alpha zinc fingers"/>
    <property type="match status" value="4"/>
</dbReference>
<evidence type="ECO:0000256" key="1">
    <source>
        <dbReference type="ARBA" id="ARBA00004123"/>
    </source>
</evidence>
<dbReference type="Gene3D" id="3.30.160.60">
    <property type="entry name" value="Classic Zinc Finger"/>
    <property type="match status" value="6"/>
</dbReference>
<dbReference type="InterPro" id="IPR013087">
    <property type="entry name" value="Znf_C2H2_type"/>
</dbReference>
<dbReference type="Pfam" id="PF00096">
    <property type="entry name" value="zf-C2H2"/>
    <property type="match status" value="1"/>
</dbReference>
<evidence type="ECO:0000256" key="9">
    <source>
        <dbReference type="ARBA" id="ARBA00023125"/>
    </source>
</evidence>
<dbReference type="PANTHER" id="PTHR24409:SF295">
    <property type="entry name" value="AZ2-RELATED"/>
    <property type="match status" value="1"/>
</dbReference>
<proteinExistence type="inferred from homology"/>
<comment type="caution">
    <text evidence="14">The sequence shown here is derived from an EMBL/GenBank/DDBJ whole genome shotgun (WGS) entry which is preliminary data.</text>
</comment>
<evidence type="ECO:0000256" key="11">
    <source>
        <dbReference type="ARBA" id="ARBA00023242"/>
    </source>
</evidence>
<dbReference type="GO" id="GO:0005634">
    <property type="term" value="C:nucleus"/>
    <property type="evidence" value="ECO:0007669"/>
    <property type="project" value="UniProtKB-SubCell"/>
</dbReference>
<dbReference type="Pfam" id="PF13894">
    <property type="entry name" value="zf-C2H2_4"/>
    <property type="match status" value="1"/>
</dbReference>
<gene>
    <name evidence="14" type="ORF">ONE63_006671</name>
</gene>